<keyword evidence="2" id="KW-0489">Methyltransferase</keyword>
<organism evidence="11 12">
    <name type="scientific">Gossypium laxum</name>
    <dbReference type="NCBI Taxonomy" id="34288"/>
    <lineage>
        <taxon>Eukaryota</taxon>
        <taxon>Viridiplantae</taxon>
        <taxon>Streptophyta</taxon>
        <taxon>Embryophyta</taxon>
        <taxon>Tracheophyta</taxon>
        <taxon>Spermatophyta</taxon>
        <taxon>Magnoliopsida</taxon>
        <taxon>eudicotyledons</taxon>
        <taxon>Gunneridae</taxon>
        <taxon>Pentapetalae</taxon>
        <taxon>rosids</taxon>
        <taxon>malvids</taxon>
        <taxon>Malvales</taxon>
        <taxon>Malvaceae</taxon>
        <taxon>Malvoideae</taxon>
        <taxon>Gossypium</taxon>
    </lineage>
</organism>
<sequence length="429" mass="48860">MMLDSKAADIDKEERPEVLSLLPPYEGKTILELGAGIGRFTGDLAKKAGHVIALDFIENVIKKNEAINGHYKNVKFLCADVTSPDLALTEGSLDLIFSNWLLMYLSDKEVENLAERMLKWLKVGGHIFFRESCFHQSGDCKRKNNPTHYREPRFYTKICWIFQKVVSDNDKGLQRFLDSVQYKSNSILRYERVFGPGYVSTGGIETTKEFVRKLDLKPGQKVLDVGCGIGGGDIYMAEEFDVHVVGIDLSVNMISFALERATGLKCSVEFEVADCTKKVYPDNSFDVIYSRDTILHIHDKPALFRSFYKWLKPGGKLLISDYCKSSKTPSTEFAEYIKQRGYDLHDVKSYGQMLEDAGFDVILAEDRTDQFLQVLQRELNQVEKEKDAFISDFSKEDYDEIVGGWKAKLIRSSSGEQRWGLFLANKKKN</sequence>
<dbReference type="Gene3D" id="3.40.50.150">
    <property type="entry name" value="Vaccinia Virus protein VP39"/>
    <property type="match status" value="2"/>
</dbReference>
<evidence type="ECO:0000256" key="1">
    <source>
        <dbReference type="ARBA" id="ARBA00005189"/>
    </source>
</evidence>
<dbReference type="SUPFAM" id="SSF53335">
    <property type="entry name" value="S-adenosyl-L-methionine-dependent methyltransferases"/>
    <property type="match status" value="2"/>
</dbReference>
<evidence type="ECO:0000256" key="2">
    <source>
        <dbReference type="ARBA" id="ARBA00022603"/>
    </source>
</evidence>
<evidence type="ECO:0000256" key="8">
    <source>
        <dbReference type="ARBA" id="ARBA00047841"/>
    </source>
</evidence>
<reference evidence="11 12" key="1">
    <citation type="journal article" date="2019" name="Genome Biol. Evol.">
        <title>Insights into the evolution of the New World diploid cottons (Gossypium, subgenus Houzingenia) based on genome sequencing.</title>
        <authorList>
            <person name="Grover C.E."/>
            <person name="Arick M.A. 2nd"/>
            <person name="Thrash A."/>
            <person name="Conover J.L."/>
            <person name="Sanders W.S."/>
            <person name="Peterson D.G."/>
            <person name="Frelichowski J.E."/>
            <person name="Scheffler J.A."/>
            <person name="Scheffler B.E."/>
            <person name="Wendel J.F."/>
        </authorList>
    </citation>
    <scope>NUCLEOTIDE SEQUENCE [LARGE SCALE GENOMIC DNA]</scope>
    <source>
        <strain evidence="11">4</strain>
        <tissue evidence="11">Leaf</tissue>
    </source>
</reference>
<comment type="catalytic activity">
    <reaction evidence="7">
        <text>phosphoethanolamine + S-adenosyl-L-methionine = N-methylethanolamine phosphate + S-adenosyl-L-homocysteine + H(+)</text>
        <dbReference type="Rhea" id="RHEA:20365"/>
        <dbReference type="ChEBI" id="CHEBI:15378"/>
        <dbReference type="ChEBI" id="CHEBI:57781"/>
        <dbReference type="ChEBI" id="CHEBI:57856"/>
        <dbReference type="ChEBI" id="CHEBI:58190"/>
        <dbReference type="ChEBI" id="CHEBI:59789"/>
        <dbReference type="EC" id="2.1.1.103"/>
    </reaction>
    <physiologicalReaction direction="left-to-right" evidence="7">
        <dbReference type="Rhea" id="RHEA:20366"/>
    </physiologicalReaction>
</comment>
<dbReference type="GO" id="GO:0032259">
    <property type="term" value="P:methylation"/>
    <property type="evidence" value="ECO:0007669"/>
    <property type="project" value="UniProtKB-KW"/>
</dbReference>
<comment type="catalytic activity">
    <reaction evidence="6">
        <text>N,N-dimethylethanolamine phosphate + S-adenosyl-L-methionine = phosphocholine + S-adenosyl-L-homocysteine + H(+)</text>
        <dbReference type="Rhea" id="RHEA:25325"/>
        <dbReference type="ChEBI" id="CHEBI:15378"/>
        <dbReference type="ChEBI" id="CHEBI:57856"/>
        <dbReference type="ChEBI" id="CHEBI:58641"/>
        <dbReference type="ChEBI" id="CHEBI:59789"/>
        <dbReference type="ChEBI" id="CHEBI:295975"/>
        <dbReference type="EC" id="2.1.1.103"/>
    </reaction>
    <physiologicalReaction direction="left-to-right" evidence="6">
        <dbReference type="Rhea" id="RHEA:25326"/>
    </physiologicalReaction>
</comment>
<dbReference type="Proteomes" id="UP000593574">
    <property type="component" value="Unassembled WGS sequence"/>
</dbReference>
<evidence type="ECO:0000256" key="5">
    <source>
        <dbReference type="ARBA" id="ARBA00035674"/>
    </source>
</evidence>
<comment type="pathway">
    <text evidence="4">Phospholipid metabolism; phosphatidylcholine biosynthesis; phosphocholine from phosphoethanolamine: step 1/1.</text>
</comment>
<keyword evidence="12" id="KW-1185">Reference proteome</keyword>
<feature type="domain" description="Methyltransferase" evidence="9">
    <location>
        <begin position="30"/>
        <end position="125"/>
    </location>
</feature>
<proteinExistence type="predicted"/>
<dbReference type="Pfam" id="PF13649">
    <property type="entry name" value="Methyltransf_25"/>
    <property type="match status" value="1"/>
</dbReference>
<evidence type="ECO:0000256" key="3">
    <source>
        <dbReference type="ARBA" id="ARBA00022679"/>
    </source>
</evidence>
<keyword evidence="3" id="KW-0808">Transferase</keyword>
<dbReference type="EC" id="2.1.1.103" evidence="5"/>
<name>A0A7J8ZH66_9ROSI</name>
<dbReference type="AlphaFoldDB" id="A0A7J8ZH66"/>
<dbReference type="EMBL" id="JABEZV010000005">
    <property type="protein sequence ID" value="MBA0711206.1"/>
    <property type="molecule type" value="Genomic_DNA"/>
</dbReference>
<dbReference type="PROSITE" id="PS51582">
    <property type="entry name" value="SAM_PEAMT"/>
    <property type="match status" value="1"/>
</dbReference>
<dbReference type="InterPro" id="IPR041698">
    <property type="entry name" value="Methyltransf_25"/>
</dbReference>
<feature type="domain" description="Methyltransferase" evidence="10">
    <location>
        <begin position="217"/>
        <end position="331"/>
    </location>
</feature>
<dbReference type="InterPro" id="IPR025714">
    <property type="entry name" value="Methyltranfer_dom"/>
</dbReference>
<comment type="pathway">
    <text evidence="1">Lipid metabolism.</text>
</comment>
<gene>
    <name evidence="11" type="ORF">Golax_010414</name>
</gene>
<dbReference type="InterPro" id="IPR025771">
    <property type="entry name" value="Phosphoethanolamine_N-MeTrfase"/>
</dbReference>
<evidence type="ECO:0000313" key="11">
    <source>
        <dbReference type="EMBL" id="MBA0711206.1"/>
    </source>
</evidence>
<dbReference type="CDD" id="cd02440">
    <property type="entry name" value="AdoMet_MTases"/>
    <property type="match status" value="2"/>
</dbReference>
<accession>A0A7J8ZH66</accession>
<dbReference type="InterPro" id="IPR029063">
    <property type="entry name" value="SAM-dependent_MTases_sf"/>
</dbReference>
<dbReference type="PANTHER" id="PTHR44307">
    <property type="entry name" value="PHOSPHOETHANOLAMINE METHYLTRANSFERASE"/>
    <property type="match status" value="1"/>
</dbReference>
<dbReference type="PANTHER" id="PTHR44307:SF2">
    <property type="entry name" value="PHOSPHOETHANOLAMINE METHYLTRANSFERASE ISOFORM X1"/>
    <property type="match status" value="1"/>
</dbReference>
<protein>
    <recommendedName>
        <fullName evidence="5">phosphoethanolamine N-methyltransferase</fullName>
        <ecNumber evidence="5">2.1.1.103</ecNumber>
    </recommendedName>
</protein>
<dbReference type="Pfam" id="PF13847">
    <property type="entry name" value="Methyltransf_31"/>
    <property type="match status" value="1"/>
</dbReference>
<evidence type="ECO:0000256" key="7">
    <source>
        <dbReference type="ARBA" id="ARBA00047622"/>
    </source>
</evidence>
<evidence type="ECO:0000256" key="6">
    <source>
        <dbReference type="ARBA" id="ARBA00047619"/>
    </source>
</evidence>
<comment type="caution">
    <text evidence="11">The sequence shown here is derived from an EMBL/GenBank/DDBJ whole genome shotgun (WGS) entry which is preliminary data.</text>
</comment>
<evidence type="ECO:0000259" key="9">
    <source>
        <dbReference type="Pfam" id="PF13649"/>
    </source>
</evidence>
<dbReference type="GO" id="GO:0006656">
    <property type="term" value="P:phosphatidylcholine biosynthetic process"/>
    <property type="evidence" value="ECO:0007669"/>
    <property type="project" value="InterPro"/>
</dbReference>
<evidence type="ECO:0000313" key="12">
    <source>
        <dbReference type="Proteomes" id="UP000593574"/>
    </source>
</evidence>
<comment type="catalytic activity">
    <reaction evidence="8">
        <text>N-methylethanolamine phosphate + S-adenosyl-L-methionine = N,N-dimethylethanolamine phosphate + S-adenosyl-L-homocysteine + H(+)</text>
        <dbReference type="Rhea" id="RHEA:25321"/>
        <dbReference type="ChEBI" id="CHEBI:15378"/>
        <dbReference type="ChEBI" id="CHEBI:57781"/>
        <dbReference type="ChEBI" id="CHEBI:57856"/>
        <dbReference type="ChEBI" id="CHEBI:58641"/>
        <dbReference type="ChEBI" id="CHEBI:59789"/>
        <dbReference type="EC" id="2.1.1.103"/>
    </reaction>
    <physiologicalReaction direction="left-to-right" evidence="8">
        <dbReference type="Rhea" id="RHEA:25322"/>
    </physiologicalReaction>
</comment>
<dbReference type="GO" id="GO:0000234">
    <property type="term" value="F:phosphoethanolamine N-methyltransferase activity"/>
    <property type="evidence" value="ECO:0007669"/>
    <property type="project" value="UniProtKB-EC"/>
</dbReference>
<evidence type="ECO:0000256" key="4">
    <source>
        <dbReference type="ARBA" id="ARBA00035631"/>
    </source>
</evidence>
<evidence type="ECO:0000259" key="10">
    <source>
        <dbReference type="Pfam" id="PF13847"/>
    </source>
</evidence>